<dbReference type="eggNOG" id="COG1028">
    <property type="taxonomic scope" value="Bacteria"/>
</dbReference>
<dbReference type="PANTHER" id="PTHR43490:SF99">
    <property type="entry name" value="SHORT-CHAIN DEHYDROGENASE_REDUCTASE"/>
    <property type="match status" value="1"/>
</dbReference>
<evidence type="ECO:0000256" key="3">
    <source>
        <dbReference type="ARBA" id="ARBA00023002"/>
    </source>
</evidence>
<dbReference type="EMBL" id="CP002299">
    <property type="protein sequence ID" value="ADP81019.1"/>
    <property type="molecule type" value="Genomic_DNA"/>
</dbReference>
<dbReference type="PANTHER" id="PTHR43490">
    <property type="entry name" value="(+)-NEOMENTHOL DEHYDROGENASE"/>
    <property type="match status" value="1"/>
</dbReference>
<accession>E3JAG8</accession>
<dbReference type="RefSeq" id="WP_013424137.1">
    <property type="nucleotide sequence ID" value="NC_014666.1"/>
</dbReference>
<protein>
    <submittedName>
        <fullName evidence="4">Short-chain dehydrogenase/reductase SDR</fullName>
    </submittedName>
</protein>
<evidence type="ECO:0000313" key="4">
    <source>
        <dbReference type="EMBL" id="ADP81019.1"/>
    </source>
</evidence>
<keyword evidence="5" id="KW-1185">Reference proteome</keyword>
<dbReference type="STRING" id="298654.FraEuI1c_2994"/>
<dbReference type="GO" id="GO:0016491">
    <property type="term" value="F:oxidoreductase activity"/>
    <property type="evidence" value="ECO:0007669"/>
    <property type="project" value="UniProtKB-KW"/>
</dbReference>
<name>E3JAG8_PSEI1</name>
<dbReference type="InterPro" id="IPR002347">
    <property type="entry name" value="SDR_fam"/>
</dbReference>
<gene>
    <name evidence="4" type="ordered locus">FraEuI1c_2994</name>
</gene>
<keyword evidence="2" id="KW-0521">NADP</keyword>
<dbReference type="InterPro" id="IPR036291">
    <property type="entry name" value="NAD(P)-bd_dom_sf"/>
</dbReference>
<evidence type="ECO:0000313" key="5">
    <source>
        <dbReference type="Proteomes" id="UP000002484"/>
    </source>
</evidence>
<organism evidence="4 5">
    <name type="scientific">Pseudofrankia inefficax (strain DSM 45817 / CECT 9037 / DDB 130130 / EuI1c)</name>
    <name type="common">Frankia inefficax</name>
    <dbReference type="NCBI Taxonomy" id="298654"/>
    <lineage>
        <taxon>Bacteria</taxon>
        <taxon>Bacillati</taxon>
        <taxon>Actinomycetota</taxon>
        <taxon>Actinomycetes</taxon>
        <taxon>Frankiales</taxon>
        <taxon>Frankiaceae</taxon>
        <taxon>Pseudofrankia</taxon>
    </lineage>
</organism>
<dbReference type="Gene3D" id="3.40.50.720">
    <property type="entry name" value="NAD(P)-binding Rossmann-like Domain"/>
    <property type="match status" value="1"/>
</dbReference>
<comment type="similarity">
    <text evidence="1">Belongs to the short-chain dehydrogenases/reductases (SDR) family.</text>
</comment>
<reference evidence="4 5" key="1">
    <citation type="submission" date="2010-10" db="EMBL/GenBank/DDBJ databases">
        <title>Complete sequence of Frankia sp. EuI1c.</title>
        <authorList>
            <consortium name="US DOE Joint Genome Institute"/>
            <person name="Lucas S."/>
            <person name="Copeland A."/>
            <person name="Lapidus A."/>
            <person name="Cheng J.-F."/>
            <person name="Bruce D."/>
            <person name="Goodwin L."/>
            <person name="Pitluck S."/>
            <person name="Chertkov O."/>
            <person name="Detter J.C."/>
            <person name="Han C."/>
            <person name="Tapia R."/>
            <person name="Land M."/>
            <person name="Hauser L."/>
            <person name="Jeffries C."/>
            <person name="Kyrpides N."/>
            <person name="Ivanova N."/>
            <person name="Mikhailova N."/>
            <person name="Beauchemin N."/>
            <person name="Sen A."/>
            <person name="Sur S.A."/>
            <person name="Gtari M."/>
            <person name="Wall L."/>
            <person name="Tisa L."/>
            <person name="Woyke T."/>
        </authorList>
    </citation>
    <scope>NUCLEOTIDE SEQUENCE [LARGE SCALE GENOMIC DNA]</scope>
    <source>
        <strain evidence="5">DSM 45817 / CECT 9037 / EuI1c</strain>
    </source>
</reference>
<dbReference type="SUPFAM" id="SSF51735">
    <property type="entry name" value="NAD(P)-binding Rossmann-fold domains"/>
    <property type="match status" value="1"/>
</dbReference>
<proteinExistence type="inferred from homology"/>
<evidence type="ECO:0000256" key="2">
    <source>
        <dbReference type="ARBA" id="ARBA00022857"/>
    </source>
</evidence>
<dbReference type="PROSITE" id="PS00061">
    <property type="entry name" value="ADH_SHORT"/>
    <property type="match status" value="1"/>
</dbReference>
<dbReference type="OrthoDB" id="9781117at2"/>
<dbReference type="AlphaFoldDB" id="E3JAG8"/>
<keyword evidence="3" id="KW-0560">Oxidoreductase</keyword>
<evidence type="ECO:0000256" key="1">
    <source>
        <dbReference type="ARBA" id="ARBA00006484"/>
    </source>
</evidence>
<dbReference type="PRINTS" id="PR00081">
    <property type="entry name" value="GDHRDH"/>
</dbReference>
<sequence>MTTVLITGANKGLGLESARRLAALGWTVWLGAREADRGKTAAAEITAEQPGADVRVLALDVTRDDSVASALETVRASGTGVDVLVNNAGIAGTRKAPAETVPADFLGVFGVNLLGPVRMTHTFLPLLRESAAPRLVMVSSGMGSFGITNDPDRLESTLHGLVYPSSKAALNMVATMYAKSLPDIQVTVVDPGYTATDLNGFSGFQTVTEGSDAIVEACTATTRLAPFISRSGPIPW</sequence>
<dbReference type="Pfam" id="PF00106">
    <property type="entry name" value="adh_short"/>
    <property type="match status" value="1"/>
</dbReference>
<dbReference type="InParanoid" id="E3JAG8"/>
<dbReference type="Proteomes" id="UP000002484">
    <property type="component" value="Chromosome"/>
</dbReference>
<dbReference type="KEGG" id="fri:FraEuI1c_2994"/>
<dbReference type="InterPro" id="IPR020904">
    <property type="entry name" value="Sc_DH/Rdtase_CS"/>
</dbReference>
<dbReference type="HOGENOM" id="CLU_010194_9_0_11"/>